<dbReference type="HAMAP" id="MF_01808">
    <property type="entry name" value="Recomb_XerC_XerD"/>
    <property type="match status" value="1"/>
</dbReference>
<reference evidence="14 15" key="1">
    <citation type="journal article" date="2015" name="Genome Announc.">
        <title>Expanding the biotechnology potential of lactobacilli through comparative genomics of 213 strains and associated genera.</title>
        <authorList>
            <person name="Sun Z."/>
            <person name="Harris H.M."/>
            <person name="McCann A."/>
            <person name="Guo C."/>
            <person name="Argimon S."/>
            <person name="Zhang W."/>
            <person name="Yang X."/>
            <person name="Jeffery I.B."/>
            <person name="Cooney J.C."/>
            <person name="Kagawa T.F."/>
            <person name="Liu W."/>
            <person name="Song Y."/>
            <person name="Salvetti E."/>
            <person name="Wrobel A."/>
            <person name="Rasinkangas P."/>
            <person name="Parkhill J."/>
            <person name="Rea M.C."/>
            <person name="O'Sullivan O."/>
            <person name="Ritari J."/>
            <person name="Douillard F.P."/>
            <person name="Paul Ross R."/>
            <person name="Yang R."/>
            <person name="Briner A.E."/>
            <person name="Felis G.E."/>
            <person name="de Vos W.M."/>
            <person name="Barrangou R."/>
            <person name="Klaenhammer T.R."/>
            <person name="Caufield P.W."/>
            <person name="Cui Y."/>
            <person name="Zhang H."/>
            <person name="O'Toole P.W."/>
        </authorList>
    </citation>
    <scope>NUCLEOTIDE SEQUENCE [LARGE SCALE GENOMIC DNA]</scope>
    <source>
        <strain evidence="14 15">DSM 20410</strain>
    </source>
</reference>
<feature type="active site" evidence="10">
    <location>
        <position position="273"/>
    </location>
</feature>
<dbReference type="GO" id="GO:0009037">
    <property type="term" value="F:tyrosine-based site-specific recombinase activity"/>
    <property type="evidence" value="ECO:0007669"/>
    <property type="project" value="UniProtKB-UniRule"/>
</dbReference>
<keyword evidence="8 10" id="KW-0233">DNA recombination</keyword>
<evidence type="ECO:0000256" key="8">
    <source>
        <dbReference type="ARBA" id="ARBA00023172"/>
    </source>
</evidence>
<dbReference type="SUPFAM" id="SSF56349">
    <property type="entry name" value="DNA breaking-rejoining enzymes"/>
    <property type="match status" value="1"/>
</dbReference>
<protein>
    <recommendedName>
        <fullName evidence="10 11">Tyrosine recombinase XerC</fullName>
    </recommendedName>
</protein>
<feature type="domain" description="Tyr recombinase" evidence="12">
    <location>
        <begin position="110"/>
        <end position="295"/>
    </location>
</feature>
<dbReference type="EMBL" id="JQBM01000001">
    <property type="protein sequence ID" value="KRN46767.1"/>
    <property type="molecule type" value="Genomic_DNA"/>
</dbReference>
<keyword evidence="5 10" id="KW-0159">Chromosome partition</keyword>
<evidence type="ECO:0000313" key="15">
    <source>
        <dbReference type="Proteomes" id="UP000051992"/>
    </source>
</evidence>
<keyword evidence="6 10" id="KW-0229">DNA integration</keyword>
<comment type="caution">
    <text evidence="14">The sequence shown here is derived from an EMBL/GenBank/DDBJ whole genome shotgun (WGS) entry which is preliminary data.</text>
</comment>
<dbReference type="InterPro" id="IPR011010">
    <property type="entry name" value="DNA_brk_join_enz"/>
</dbReference>
<dbReference type="GO" id="GO:0007059">
    <property type="term" value="P:chromosome segregation"/>
    <property type="evidence" value="ECO:0007669"/>
    <property type="project" value="UniProtKB-UniRule"/>
</dbReference>
<proteinExistence type="inferred from homology"/>
<dbReference type="Proteomes" id="UP000051992">
    <property type="component" value="Unassembled WGS sequence"/>
</dbReference>
<keyword evidence="4 10" id="KW-0132">Cell division</keyword>
<accession>A0A0R2H1P3</accession>
<dbReference type="PROSITE" id="PS51900">
    <property type="entry name" value="CB"/>
    <property type="match status" value="1"/>
</dbReference>
<evidence type="ECO:0000256" key="2">
    <source>
        <dbReference type="ARBA" id="ARBA00006657"/>
    </source>
</evidence>
<evidence type="ECO:0000256" key="9">
    <source>
        <dbReference type="ARBA" id="ARBA00023306"/>
    </source>
</evidence>
<dbReference type="GO" id="GO:0005737">
    <property type="term" value="C:cytoplasm"/>
    <property type="evidence" value="ECO:0007669"/>
    <property type="project" value="UniProtKB-SubCell"/>
</dbReference>
<comment type="function">
    <text evidence="10">Site-specific tyrosine recombinase, which acts by catalyzing the cutting and rejoining of the recombining DNA molecules. The XerC-XerD complex is essential to convert dimers of the bacterial chromosome into monomers to permit their segregation at cell division. It also contributes to the segregational stability of plasmids.</text>
</comment>
<keyword evidence="7 10" id="KW-0238">DNA-binding</keyword>
<name>A0A0R2H1P3_WEIVI</name>
<feature type="active site" description="O-(3'-phospho-DNA)-tyrosine intermediate" evidence="10">
    <location>
        <position position="282"/>
    </location>
</feature>
<feature type="active site" evidence="10">
    <location>
        <position position="247"/>
    </location>
</feature>
<feature type="active site" evidence="10">
    <location>
        <position position="250"/>
    </location>
</feature>
<dbReference type="NCBIfam" id="NF001399">
    <property type="entry name" value="PRK00283.1"/>
    <property type="match status" value="1"/>
</dbReference>
<evidence type="ECO:0000256" key="7">
    <source>
        <dbReference type="ARBA" id="ARBA00023125"/>
    </source>
</evidence>
<evidence type="ECO:0000256" key="10">
    <source>
        <dbReference type="HAMAP-Rule" id="MF_01808"/>
    </source>
</evidence>
<keyword evidence="15" id="KW-1185">Reference proteome</keyword>
<evidence type="ECO:0000259" key="12">
    <source>
        <dbReference type="PROSITE" id="PS51898"/>
    </source>
</evidence>
<evidence type="ECO:0000313" key="14">
    <source>
        <dbReference type="EMBL" id="KRN46767.1"/>
    </source>
</evidence>
<dbReference type="AlphaFoldDB" id="A0A0R2H1P3"/>
<evidence type="ECO:0000256" key="3">
    <source>
        <dbReference type="ARBA" id="ARBA00022490"/>
    </source>
</evidence>
<feature type="active site" evidence="10">
    <location>
        <position position="151"/>
    </location>
</feature>
<dbReference type="CDD" id="cd00798">
    <property type="entry name" value="INT_XerDC_C"/>
    <property type="match status" value="1"/>
</dbReference>
<dbReference type="InterPro" id="IPR044068">
    <property type="entry name" value="CB"/>
</dbReference>
<comment type="similarity">
    <text evidence="2 10">Belongs to the 'phage' integrase family. XerC subfamily.</text>
</comment>
<dbReference type="InterPro" id="IPR004107">
    <property type="entry name" value="Integrase_SAM-like_N"/>
</dbReference>
<organism evidence="14 15">
    <name type="scientific">Weissella viridescens</name>
    <name type="common">Lactobacillus viridescens</name>
    <dbReference type="NCBI Taxonomy" id="1629"/>
    <lineage>
        <taxon>Bacteria</taxon>
        <taxon>Bacillati</taxon>
        <taxon>Bacillota</taxon>
        <taxon>Bacilli</taxon>
        <taxon>Lactobacillales</taxon>
        <taxon>Lactobacillaceae</taxon>
        <taxon>Weissella</taxon>
    </lineage>
</organism>
<dbReference type="Pfam" id="PF00589">
    <property type="entry name" value="Phage_integrase"/>
    <property type="match status" value="1"/>
</dbReference>
<comment type="subcellular location">
    <subcellularLocation>
        <location evidence="1 10">Cytoplasm</location>
    </subcellularLocation>
</comment>
<evidence type="ECO:0000256" key="4">
    <source>
        <dbReference type="ARBA" id="ARBA00022618"/>
    </source>
</evidence>
<dbReference type="GO" id="GO:0006313">
    <property type="term" value="P:DNA transposition"/>
    <property type="evidence" value="ECO:0007669"/>
    <property type="project" value="UniProtKB-UniRule"/>
</dbReference>
<dbReference type="PANTHER" id="PTHR30349:SF77">
    <property type="entry name" value="TYROSINE RECOMBINASE XERC"/>
    <property type="match status" value="1"/>
</dbReference>
<dbReference type="InterPro" id="IPR011931">
    <property type="entry name" value="Recomb_XerC"/>
</dbReference>
<comment type="subunit">
    <text evidence="10">Forms a cyclic heterotetrameric complex composed of two molecules of XerC and two molecules of XerD.</text>
</comment>
<dbReference type="RefSeq" id="WP_057743335.1">
    <property type="nucleotide sequence ID" value="NZ_BJLU01000001.1"/>
</dbReference>
<dbReference type="GO" id="GO:0003677">
    <property type="term" value="F:DNA binding"/>
    <property type="evidence" value="ECO:0007669"/>
    <property type="project" value="UniProtKB-UniRule"/>
</dbReference>
<evidence type="ECO:0000256" key="1">
    <source>
        <dbReference type="ARBA" id="ARBA00004496"/>
    </source>
</evidence>
<evidence type="ECO:0000256" key="6">
    <source>
        <dbReference type="ARBA" id="ARBA00022908"/>
    </source>
</evidence>
<dbReference type="PATRIC" id="fig|1629.5.peg.30"/>
<keyword evidence="9 10" id="KW-0131">Cell cycle</keyword>
<feature type="domain" description="Core-binding (CB)" evidence="13">
    <location>
        <begin position="1"/>
        <end position="89"/>
    </location>
</feature>
<evidence type="ECO:0000256" key="5">
    <source>
        <dbReference type="ARBA" id="ARBA00022829"/>
    </source>
</evidence>
<gene>
    <name evidence="10" type="primary">xerC</name>
    <name evidence="14" type="ORF">IV50_GL000029</name>
</gene>
<dbReference type="NCBIfam" id="NF040815">
    <property type="entry name" value="recomb_XerA_Arch"/>
    <property type="match status" value="1"/>
</dbReference>
<dbReference type="InterPro" id="IPR050090">
    <property type="entry name" value="Tyrosine_recombinase_XerCD"/>
</dbReference>
<dbReference type="PANTHER" id="PTHR30349">
    <property type="entry name" value="PHAGE INTEGRASE-RELATED"/>
    <property type="match status" value="1"/>
</dbReference>
<dbReference type="NCBIfam" id="TIGR02224">
    <property type="entry name" value="recomb_XerC"/>
    <property type="match status" value="1"/>
</dbReference>
<dbReference type="InterPro" id="IPR010998">
    <property type="entry name" value="Integrase_recombinase_N"/>
</dbReference>
<dbReference type="Pfam" id="PF02899">
    <property type="entry name" value="Phage_int_SAM_1"/>
    <property type="match status" value="1"/>
</dbReference>
<dbReference type="OrthoDB" id="9801717at2"/>
<dbReference type="InterPro" id="IPR002104">
    <property type="entry name" value="Integrase_catalytic"/>
</dbReference>
<sequence>MFDYIERFLDYLKVERQYSDDTQRAYKSDIYEFVQFLGETNDQDETVDLTAVTALDVRVFLSHLYERGDSTRTIARKVSSLRSFYEFLERNDAIDHNPFEGVQLKKAGQHLPRYFYEKELNRLFEVAQADQTALGQRNLLILELLYGTGMRVSELAGLELSMIDQRAKIITVTGKGNKTRIVPYGQYAQKALEHYLSDGRLQLMQADSNPNHLLFNQRGKPLATGGIEYVLKKLGKQAGLTQNISAHMFRHTYATDLLNNGADLRTVQQLLGHSSLSTTQIYTHVTTQSLQENYRKFFPRANE</sequence>
<keyword evidence="3 10" id="KW-0963">Cytoplasm</keyword>
<dbReference type="GO" id="GO:0051301">
    <property type="term" value="P:cell division"/>
    <property type="evidence" value="ECO:0007669"/>
    <property type="project" value="UniProtKB-UniRule"/>
</dbReference>
<evidence type="ECO:0000259" key="13">
    <source>
        <dbReference type="PROSITE" id="PS51900"/>
    </source>
</evidence>
<dbReference type="InterPro" id="IPR023009">
    <property type="entry name" value="Tyrosine_recombinase_XerC/XerD"/>
</dbReference>
<dbReference type="InterPro" id="IPR013762">
    <property type="entry name" value="Integrase-like_cat_sf"/>
</dbReference>
<evidence type="ECO:0000256" key="11">
    <source>
        <dbReference type="NCBIfam" id="TIGR02224"/>
    </source>
</evidence>
<dbReference type="PROSITE" id="PS51898">
    <property type="entry name" value="TYR_RECOMBINASE"/>
    <property type="match status" value="1"/>
</dbReference>
<dbReference type="Gene3D" id="1.10.150.130">
    <property type="match status" value="1"/>
</dbReference>
<feature type="active site" evidence="10">
    <location>
        <position position="175"/>
    </location>
</feature>
<dbReference type="Gene3D" id="1.10.443.10">
    <property type="entry name" value="Intergrase catalytic core"/>
    <property type="match status" value="1"/>
</dbReference>